<dbReference type="FunFam" id="1.10.555.10:FF:000012">
    <property type="entry name" value="Putative inositol polyphosphate 5-phosphatase OCRL-1"/>
    <property type="match status" value="1"/>
</dbReference>
<name>A0A8C7ECP6_NOTPE</name>
<dbReference type="CDD" id="cd04380">
    <property type="entry name" value="RhoGAP_OCRL1"/>
    <property type="match status" value="1"/>
</dbReference>
<dbReference type="Ensembl" id="ENSNPET00000010761.1">
    <property type="protein sequence ID" value="ENSNPEP00000010491.1"/>
    <property type="gene ID" value="ENSNPEG00000007865.1"/>
</dbReference>
<evidence type="ECO:0000313" key="2">
    <source>
        <dbReference type="Ensembl" id="ENSNPEP00000010491.1"/>
    </source>
</evidence>
<accession>A0A8C7ECP6</accession>
<reference evidence="2" key="2">
    <citation type="submission" date="2025-09" db="UniProtKB">
        <authorList>
            <consortium name="Ensembl"/>
        </authorList>
    </citation>
    <scope>IDENTIFICATION</scope>
</reference>
<dbReference type="GO" id="GO:0007264">
    <property type="term" value="P:small GTPase-mediated signal transduction"/>
    <property type="evidence" value="ECO:0007669"/>
    <property type="project" value="TreeGrafter"/>
</dbReference>
<evidence type="ECO:0000313" key="3">
    <source>
        <dbReference type="Proteomes" id="UP000694420"/>
    </source>
</evidence>
<dbReference type="Gene3D" id="1.10.555.10">
    <property type="entry name" value="Rho GTPase activation protein"/>
    <property type="match status" value="1"/>
</dbReference>
<dbReference type="Proteomes" id="UP000694420">
    <property type="component" value="Unplaced"/>
</dbReference>
<dbReference type="GO" id="GO:0005096">
    <property type="term" value="F:GTPase activator activity"/>
    <property type="evidence" value="ECO:0007669"/>
    <property type="project" value="TreeGrafter"/>
</dbReference>
<feature type="domain" description="Rho-GAP" evidence="1">
    <location>
        <begin position="1"/>
        <end position="180"/>
    </location>
</feature>
<keyword evidence="3" id="KW-1185">Reference proteome</keyword>
<dbReference type="SUPFAM" id="SSF48350">
    <property type="entry name" value="GTPase activation domain, GAP"/>
    <property type="match status" value="1"/>
</dbReference>
<dbReference type="InterPro" id="IPR008936">
    <property type="entry name" value="Rho_GTPase_activation_prot"/>
</dbReference>
<dbReference type="InterPro" id="IPR000198">
    <property type="entry name" value="RhoGAP_dom"/>
</dbReference>
<dbReference type="PANTHER" id="PTHR45808:SF2">
    <property type="entry name" value="RHO GTPASE-ACTIVATING PROTEIN 68F"/>
    <property type="match status" value="1"/>
</dbReference>
<dbReference type="Pfam" id="PF00620">
    <property type="entry name" value="RhoGAP"/>
    <property type="match status" value="1"/>
</dbReference>
<organism evidence="2 3">
    <name type="scientific">Nothoprocta perdicaria</name>
    <name type="common">Chilean tinamou</name>
    <name type="synonym">Crypturus perdicarius</name>
    <dbReference type="NCBI Taxonomy" id="30464"/>
    <lineage>
        <taxon>Eukaryota</taxon>
        <taxon>Metazoa</taxon>
        <taxon>Chordata</taxon>
        <taxon>Craniata</taxon>
        <taxon>Vertebrata</taxon>
        <taxon>Euteleostomi</taxon>
        <taxon>Archelosauria</taxon>
        <taxon>Archosauria</taxon>
        <taxon>Dinosauria</taxon>
        <taxon>Saurischia</taxon>
        <taxon>Theropoda</taxon>
        <taxon>Coelurosauria</taxon>
        <taxon>Aves</taxon>
        <taxon>Palaeognathae</taxon>
        <taxon>Tinamiformes</taxon>
        <taxon>Tinamidae</taxon>
        <taxon>Nothoprocta</taxon>
    </lineage>
</organism>
<dbReference type="AlphaFoldDB" id="A0A8C7ECP6"/>
<reference evidence="2" key="1">
    <citation type="submission" date="2025-08" db="UniProtKB">
        <authorList>
            <consortium name="Ensembl"/>
        </authorList>
    </citation>
    <scope>IDENTIFICATION</scope>
</reference>
<dbReference type="PROSITE" id="PS50238">
    <property type="entry name" value="RHOGAP"/>
    <property type="match status" value="1"/>
</dbReference>
<dbReference type="PANTHER" id="PTHR45808">
    <property type="entry name" value="RHO GTPASE-ACTIVATING PROTEIN 68F"/>
    <property type="match status" value="1"/>
</dbReference>
<dbReference type="InterPro" id="IPR047078">
    <property type="entry name" value="RhoGAP_OCRL1"/>
</dbReference>
<sequence>MLPHGQSEKPLDIPKELWMMVDHLYRNASHQEDLFQQPGLRSEFEQIRDCLDKGMHDTLFGNNHSVAEALLLFLESLPEPIICYKFYSSCLECSNSYSLSSQIISKLPKCHKNVFEYLMAFLRELLKNSRKNHLDVNILASVFGGLLLRPPPGHPKPDVAAKRRAQQFIQQFLLDENGSP</sequence>
<dbReference type="SMART" id="SM00324">
    <property type="entry name" value="RhoGAP"/>
    <property type="match status" value="1"/>
</dbReference>
<evidence type="ECO:0000259" key="1">
    <source>
        <dbReference type="PROSITE" id="PS50238"/>
    </source>
</evidence>
<proteinExistence type="predicted"/>
<dbReference type="GO" id="GO:0005737">
    <property type="term" value="C:cytoplasm"/>
    <property type="evidence" value="ECO:0007669"/>
    <property type="project" value="TreeGrafter"/>
</dbReference>
<protein>
    <recommendedName>
        <fullName evidence="1">Rho-GAP domain-containing protein</fullName>
    </recommendedName>
</protein>